<dbReference type="OrthoDB" id="6134459at2759"/>
<dbReference type="EMBL" id="BGPR01013434">
    <property type="protein sequence ID" value="GBN60632.1"/>
    <property type="molecule type" value="Genomic_DNA"/>
</dbReference>
<evidence type="ECO:0000313" key="2">
    <source>
        <dbReference type="EMBL" id="GBN60632.1"/>
    </source>
</evidence>
<evidence type="ECO:0000313" key="1">
    <source>
        <dbReference type="EMBL" id="GBN60612.1"/>
    </source>
</evidence>
<gene>
    <name evidence="2" type="ORF">AVEN_49783_1</name>
    <name evidence="1" type="ORF">AVEN_75116_1</name>
</gene>
<dbReference type="InterPro" id="IPR053231">
    <property type="entry name" value="GPCR_LN-TM7"/>
</dbReference>
<dbReference type="PANTHER" id="PTHR45902">
    <property type="entry name" value="LATROPHILIN RECEPTOR-LIKE PROTEIN A"/>
    <property type="match status" value="1"/>
</dbReference>
<keyword evidence="3" id="KW-1185">Reference proteome</keyword>
<dbReference type="AlphaFoldDB" id="A0A4Y2QBM4"/>
<dbReference type="PANTHER" id="PTHR45902:SF4">
    <property type="entry name" value="G-PROTEIN COUPLED RECEPTORS FAMILY 2 PROFILE 2 DOMAIN-CONTAINING PROTEIN"/>
    <property type="match status" value="1"/>
</dbReference>
<dbReference type="Proteomes" id="UP000499080">
    <property type="component" value="Unassembled WGS sequence"/>
</dbReference>
<evidence type="ECO:0008006" key="4">
    <source>
        <dbReference type="Google" id="ProtNLM"/>
    </source>
</evidence>
<proteinExistence type="predicted"/>
<comment type="caution">
    <text evidence="2">The sequence shown here is derived from an EMBL/GenBank/DDBJ whole genome shotgun (WGS) entry which is preliminary data.</text>
</comment>
<sequence length="404" mass="46272">MYKISFLFQQQAEGSEALLDMVNLSNLLYVGTLLLCNSATIIHGFISITQSDLISFLKEGASDDEGPKTHNITIAINLSDLEKKLSSFSLTNEPIRHSCPHRSRCQVVSRYRFTERNCECDRFCSLFDDCCLDANVRDNIRDLRSWWNTCMVYGVSQDKAMYVVGTCPDSYGDLTIKKFCEGEDDFSDPLLSIPVTDIYMGRSYRNRYCALCNGHLTSDIRSWLIVAVFTKSPPRILDEHSLFEDIEFNSDLKKWGLYQYGKFYACEFRFVKPSFVNIFRECRPNMISSCPPTHQNEWNVKACGSYMSVSYSGGRLYRNVHCAICNGETDVSCVPPRKIMKRSTDGIMFPLLMDFNWSNGNYVGSNGRCDSNSVYDPFSNKCRDVVCIFDDYELINGECRKKKM</sequence>
<evidence type="ECO:0000313" key="3">
    <source>
        <dbReference type="Proteomes" id="UP000499080"/>
    </source>
</evidence>
<dbReference type="EMBL" id="BGPR01013431">
    <property type="protein sequence ID" value="GBN60612.1"/>
    <property type="molecule type" value="Genomic_DNA"/>
</dbReference>
<name>A0A4Y2QBM4_ARAVE</name>
<reference evidence="2 3" key="1">
    <citation type="journal article" date="2019" name="Sci. Rep.">
        <title>Orb-weaving spider Araneus ventricosus genome elucidates the spidroin gene catalogue.</title>
        <authorList>
            <person name="Kono N."/>
            <person name="Nakamura H."/>
            <person name="Ohtoshi R."/>
            <person name="Moran D.A.P."/>
            <person name="Shinohara A."/>
            <person name="Yoshida Y."/>
            <person name="Fujiwara M."/>
            <person name="Mori M."/>
            <person name="Tomita M."/>
            <person name="Arakawa K."/>
        </authorList>
    </citation>
    <scope>NUCLEOTIDE SEQUENCE [LARGE SCALE GENOMIC DNA]</scope>
</reference>
<protein>
    <recommendedName>
        <fullName evidence="4">SMB domain-containing protein</fullName>
    </recommendedName>
</protein>
<organism evidence="2 3">
    <name type="scientific">Araneus ventricosus</name>
    <name type="common">Orbweaver spider</name>
    <name type="synonym">Epeira ventricosa</name>
    <dbReference type="NCBI Taxonomy" id="182803"/>
    <lineage>
        <taxon>Eukaryota</taxon>
        <taxon>Metazoa</taxon>
        <taxon>Ecdysozoa</taxon>
        <taxon>Arthropoda</taxon>
        <taxon>Chelicerata</taxon>
        <taxon>Arachnida</taxon>
        <taxon>Araneae</taxon>
        <taxon>Araneomorphae</taxon>
        <taxon>Entelegynae</taxon>
        <taxon>Araneoidea</taxon>
        <taxon>Araneidae</taxon>
        <taxon>Araneus</taxon>
    </lineage>
</organism>
<accession>A0A4Y2QBM4</accession>